<comment type="caution">
    <text evidence="1">The sequence shown here is derived from an EMBL/GenBank/DDBJ whole genome shotgun (WGS) entry which is preliminary data.</text>
</comment>
<dbReference type="Gene3D" id="2.60.120.10">
    <property type="entry name" value="Jelly Rolls"/>
    <property type="match status" value="1"/>
</dbReference>
<gene>
    <name evidence="1" type="ORF">COU08_02975</name>
</gene>
<reference evidence="2" key="1">
    <citation type="submission" date="2017-09" db="EMBL/GenBank/DDBJ databases">
        <title>Depth-based differentiation of microbial function through sediment-hosted aquifers and enrichment of novel symbionts in the deep terrestrial subsurface.</title>
        <authorList>
            <person name="Probst A.J."/>
            <person name="Ladd B."/>
            <person name="Jarett J.K."/>
            <person name="Geller-Mcgrath D.E."/>
            <person name="Sieber C.M.K."/>
            <person name="Emerson J.B."/>
            <person name="Anantharaman K."/>
            <person name="Thomas B.C."/>
            <person name="Malmstrom R."/>
            <person name="Stieglmeier M."/>
            <person name="Klingl A."/>
            <person name="Woyke T."/>
            <person name="Ryan C.M."/>
            <person name="Banfield J.F."/>
        </authorList>
    </citation>
    <scope>NUCLEOTIDE SEQUENCE [LARGE SCALE GENOMIC DNA]</scope>
</reference>
<dbReference type="AlphaFoldDB" id="A0A2M6WHS2"/>
<dbReference type="Proteomes" id="UP000228635">
    <property type="component" value="Unassembled WGS sequence"/>
</dbReference>
<evidence type="ECO:0000313" key="1">
    <source>
        <dbReference type="EMBL" id="PIT92349.1"/>
    </source>
</evidence>
<dbReference type="SUPFAM" id="SSF51182">
    <property type="entry name" value="RmlC-like cupins"/>
    <property type="match status" value="1"/>
</dbReference>
<sequence>MNPKEQQALQEKAQAIEDNLTQDGFRNISAVQDEPNKYYDEHDHPYPSTHVILTGSLYLTLQGVTKELRSGDRCEIPEGAKHSVKIGLEGCVYVTAER</sequence>
<evidence type="ECO:0000313" key="2">
    <source>
        <dbReference type="Proteomes" id="UP000228635"/>
    </source>
</evidence>
<dbReference type="EMBL" id="PFBA01000026">
    <property type="protein sequence ID" value="PIT92349.1"/>
    <property type="molecule type" value="Genomic_DNA"/>
</dbReference>
<proteinExistence type="predicted"/>
<protein>
    <recommendedName>
        <fullName evidence="3">Cupin 2 conserved barrel domain-containing protein</fullName>
    </recommendedName>
</protein>
<dbReference type="InterPro" id="IPR014710">
    <property type="entry name" value="RmlC-like_jellyroll"/>
</dbReference>
<evidence type="ECO:0008006" key="3">
    <source>
        <dbReference type="Google" id="ProtNLM"/>
    </source>
</evidence>
<accession>A0A2M6WHS2</accession>
<name>A0A2M6WHS2_9BACT</name>
<dbReference type="InterPro" id="IPR011051">
    <property type="entry name" value="RmlC_Cupin_sf"/>
</dbReference>
<organism evidence="1 2">
    <name type="scientific">Candidatus Harrisonbacteria bacterium CG10_big_fil_rev_8_21_14_0_10_42_17</name>
    <dbReference type="NCBI Taxonomy" id="1974584"/>
    <lineage>
        <taxon>Bacteria</taxon>
        <taxon>Candidatus Harrisoniibacteriota</taxon>
    </lineage>
</organism>